<feature type="signal peptide" evidence="1">
    <location>
        <begin position="1"/>
        <end position="21"/>
    </location>
</feature>
<dbReference type="EMBL" id="CP051684">
    <property type="protein sequence ID" value="QJD90417.1"/>
    <property type="molecule type" value="Genomic_DNA"/>
</dbReference>
<keyword evidence="1" id="KW-0732">Signal</keyword>
<keyword evidence="3" id="KW-1185">Reference proteome</keyword>
<organism evidence="2 3">
    <name type="scientific">Duganella dendranthematis</name>
    <dbReference type="NCBI Taxonomy" id="2728021"/>
    <lineage>
        <taxon>Bacteria</taxon>
        <taxon>Pseudomonadati</taxon>
        <taxon>Pseudomonadota</taxon>
        <taxon>Betaproteobacteria</taxon>
        <taxon>Burkholderiales</taxon>
        <taxon>Oxalobacteraceae</taxon>
        <taxon>Telluria group</taxon>
        <taxon>Duganella</taxon>
    </lineage>
</organism>
<dbReference type="Proteomes" id="UP000503117">
    <property type="component" value="Chromosome"/>
</dbReference>
<accession>A0ABX6M912</accession>
<protein>
    <submittedName>
        <fullName evidence="2">Uncharacterized protein</fullName>
    </submittedName>
</protein>
<dbReference type="RefSeq" id="WP_169112181.1">
    <property type="nucleotide sequence ID" value="NZ_CP051684.1"/>
</dbReference>
<evidence type="ECO:0000256" key="1">
    <source>
        <dbReference type="SAM" id="SignalP"/>
    </source>
</evidence>
<name>A0ABX6M912_9BURK</name>
<reference evidence="2 3" key="1">
    <citation type="submission" date="2020-04" db="EMBL/GenBank/DDBJ databases">
        <title>Genome sequencing of novel species.</title>
        <authorList>
            <person name="Heo J."/>
            <person name="Kim S.-J."/>
            <person name="Kim J.-S."/>
            <person name="Hong S.-B."/>
            <person name="Kwon S.-W."/>
        </authorList>
    </citation>
    <scope>NUCLEOTIDE SEQUENCE [LARGE SCALE GENOMIC DNA]</scope>
    <source>
        <strain evidence="2 3">AF9R3</strain>
    </source>
</reference>
<evidence type="ECO:0000313" key="3">
    <source>
        <dbReference type="Proteomes" id="UP000503117"/>
    </source>
</evidence>
<sequence>MHIIKTLLVGLLMCLMTALQAEDLTEKKQHDWLERDWEVRYLLFVGPEKDRAQDYREAQQMNARFARKGSTYPRLHGGVLMPNATTFPTPKRPAIATILISFDAEGNVTGGDNDLRGFTGRLSFNDLIMLVPPDYPATKPYALPYLRWSQGIPGNFTFGPSPCTFLDQKRYEEGWKSGSHLGDVGCREWTAQLFDNERPYIDVTTYTKRGNFIGQLIGWARLKDAPKPVIGMNGNTWLCLLECPANEQPGVIPDIEAWTSRHGYPMPERPRHQPEYPDKNYYRDIVCE</sequence>
<gene>
    <name evidence="2" type="ORF">HH213_10170</name>
</gene>
<proteinExistence type="predicted"/>
<evidence type="ECO:0000313" key="2">
    <source>
        <dbReference type="EMBL" id="QJD90417.1"/>
    </source>
</evidence>
<feature type="chain" id="PRO_5046012283" evidence="1">
    <location>
        <begin position="22"/>
        <end position="288"/>
    </location>
</feature>